<dbReference type="Gene3D" id="3.30.420.40">
    <property type="match status" value="2"/>
</dbReference>
<dbReference type="Pfam" id="PF00480">
    <property type="entry name" value="ROK"/>
    <property type="match status" value="1"/>
</dbReference>
<dbReference type="Proteomes" id="UP000799092">
    <property type="component" value="Unassembled WGS sequence"/>
</dbReference>
<gene>
    <name evidence="2" type="ORF">GH741_14570</name>
</gene>
<dbReference type="SUPFAM" id="SSF53067">
    <property type="entry name" value="Actin-like ATPase domain"/>
    <property type="match status" value="1"/>
</dbReference>
<organism evidence="2 3">
    <name type="scientific">Aquibacillus halophilus</name>
    <dbReference type="NCBI Taxonomy" id="930132"/>
    <lineage>
        <taxon>Bacteria</taxon>
        <taxon>Bacillati</taxon>
        <taxon>Bacillota</taxon>
        <taxon>Bacilli</taxon>
        <taxon>Bacillales</taxon>
        <taxon>Bacillaceae</taxon>
        <taxon>Aquibacillus</taxon>
    </lineage>
</organism>
<comment type="caution">
    <text evidence="2">The sequence shown here is derived from an EMBL/GenBank/DDBJ whole genome shotgun (WGS) entry which is preliminary data.</text>
</comment>
<keyword evidence="3" id="KW-1185">Reference proteome</keyword>
<dbReference type="AlphaFoldDB" id="A0A6A8DE82"/>
<proteinExistence type="inferred from homology"/>
<comment type="similarity">
    <text evidence="1">Belongs to the ROK (NagC/XylR) family.</text>
</comment>
<evidence type="ECO:0000256" key="1">
    <source>
        <dbReference type="ARBA" id="ARBA00006479"/>
    </source>
</evidence>
<sequence length="300" mass="32995">MEKYIAFDVGGTKVKHAVVLENGVIITKGKYNTSCMDLDKFLKDMIDQIEDYHQQHNIRGIAISMPGFINVNTGYSETAGAIVVLNGKNLKSLLLERVSIPVEIENDGNCVALAEKLNGNAIDCESFICVTIGTGIGGGIIINNKVLHGHTFKGGEFGFMVTQNNSPKKEIWHNNGSTSGLIADYKELKEINTNEIIEGQQVFAEAEKDERVKKLIDEWLKNISNGIFNLVATLNPEKVLIGGGVSAQEIIIDGLKSHLVQNKNWRILEVPIEICKHKNDAGMIGALKHFLDRNSARVNV</sequence>
<dbReference type="PANTHER" id="PTHR18964">
    <property type="entry name" value="ROK (REPRESSOR, ORF, KINASE) FAMILY"/>
    <property type="match status" value="1"/>
</dbReference>
<protein>
    <submittedName>
        <fullName evidence="2">ROK family protein</fullName>
    </submittedName>
</protein>
<evidence type="ECO:0000313" key="2">
    <source>
        <dbReference type="EMBL" id="MRH43864.1"/>
    </source>
</evidence>
<dbReference type="RefSeq" id="WP_153737490.1">
    <property type="nucleotide sequence ID" value="NZ_WJNG01000012.1"/>
</dbReference>
<evidence type="ECO:0000313" key="3">
    <source>
        <dbReference type="Proteomes" id="UP000799092"/>
    </source>
</evidence>
<dbReference type="InterPro" id="IPR000600">
    <property type="entry name" value="ROK"/>
</dbReference>
<name>A0A6A8DE82_9BACI</name>
<accession>A0A6A8DE82</accession>
<dbReference type="OrthoDB" id="9795247at2"/>
<dbReference type="EMBL" id="WJNG01000012">
    <property type="protein sequence ID" value="MRH43864.1"/>
    <property type="molecule type" value="Genomic_DNA"/>
</dbReference>
<reference evidence="2" key="1">
    <citation type="submission" date="2019-11" db="EMBL/GenBank/DDBJ databases">
        <authorList>
            <person name="Li J."/>
        </authorList>
    </citation>
    <scope>NUCLEOTIDE SEQUENCE</scope>
    <source>
        <strain evidence="2">B6B</strain>
    </source>
</reference>
<dbReference type="PANTHER" id="PTHR18964:SF165">
    <property type="entry name" value="BETA-GLUCOSIDE KINASE"/>
    <property type="match status" value="1"/>
</dbReference>
<dbReference type="InterPro" id="IPR043129">
    <property type="entry name" value="ATPase_NBD"/>
</dbReference>